<accession>A0ABW2LCQ0</accession>
<dbReference type="Proteomes" id="UP001596504">
    <property type="component" value="Unassembled WGS sequence"/>
</dbReference>
<evidence type="ECO:0000256" key="1">
    <source>
        <dbReference type="SAM" id="Phobius"/>
    </source>
</evidence>
<keyword evidence="1" id="KW-0472">Membrane</keyword>
<name>A0ABW2LCQ0_9PSEU</name>
<protein>
    <submittedName>
        <fullName evidence="2">Uncharacterized protein</fullName>
    </submittedName>
</protein>
<evidence type="ECO:0000313" key="3">
    <source>
        <dbReference type="Proteomes" id="UP001596504"/>
    </source>
</evidence>
<proteinExistence type="predicted"/>
<dbReference type="RefSeq" id="WP_380663902.1">
    <property type="nucleotide sequence ID" value="NZ_JBHTCJ010000001.1"/>
</dbReference>
<evidence type="ECO:0000313" key="2">
    <source>
        <dbReference type="EMBL" id="MFC7340274.1"/>
    </source>
</evidence>
<dbReference type="EMBL" id="JBHTCJ010000001">
    <property type="protein sequence ID" value="MFC7340274.1"/>
    <property type="molecule type" value="Genomic_DNA"/>
</dbReference>
<gene>
    <name evidence="2" type="ORF">ACFQRI_02535</name>
</gene>
<keyword evidence="3" id="KW-1185">Reference proteome</keyword>
<keyword evidence="1" id="KW-0812">Transmembrane</keyword>
<keyword evidence="1" id="KW-1133">Transmembrane helix</keyword>
<organism evidence="2 3">
    <name type="scientific">Saccharopolyspora griseoalba</name>
    <dbReference type="NCBI Taxonomy" id="1431848"/>
    <lineage>
        <taxon>Bacteria</taxon>
        <taxon>Bacillati</taxon>
        <taxon>Actinomycetota</taxon>
        <taxon>Actinomycetes</taxon>
        <taxon>Pseudonocardiales</taxon>
        <taxon>Pseudonocardiaceae</taxon>
        <taxon>Saccharopolyspora</taxon>
    </lineage>
</organism>
<sequence length="56" mass="5690">MNSEHLLAAGEVASSHGWVGPAAVLAGLALLIVALVRRSRVTLARKRRAASAGAAD</sequence>
<comment type="caution">
    <text evidence="2">The sequence shown here is derived from an EMBL/GenBank/DDBJ whole genome shotgun (WGS) entry which is preliminary data.</text>
</comment>
<feature type="transmembrane region" description="Helical" evidence="1">
    <location>
        <begin position="18"/>
        <end position="36"/>
    </location>
</feature>
<reference evidence="3" key="1">
    <citation type="journal article" date="2019" name="Int. J. Syst. Evol. Microbiol.">
        <title>The Global Catalogue of Microorganisms (GCM) 10K type strain sequencing project: providing services to taxonomists for standard genome sequencing and annotation.</title>
        <authorList>
            <consortium name="The Broad Institute Genomics Platform"/>
            <consortium name="The Broad Institute Genome Sequencing Center for Infectious Disease"/>
            <person name="Wu L."/>
            <person name="Ma J."/>
        </authorList>
    </citation>
    <scope>NUCLEOTIDE SEQUENCE [LARGE SCALE GENOMIC DNA]</scope>
    <source>
        <strain evidence="3">WLHS5</strain>
    </source>
</reference>